<dbReference type="STRING" id="1631249.BQ8794_320098"/>
<dbReference type="AlphaFoldDB" id="A0A1R3VBG5"/>
<reference evidence="3" key="1">
    <citation type="submission" date="2017-01" db="EMBL/GenBank/DDBJ databases">
        <authorList>
            <person name="Brunel B."/>
        </authorList>
    </citation>
    <scope>NUCLEOTIDE SEQUENCE [LARGE SCALE GENOMIC DNA]</scope>
</reference>
<gene>
    <name evidence="2" type="ORF">BQ8794_320098</name>
</gene>
<feature type="compositionally biased region" description="Polar residues" evidence="1">
    <location>
        <begin position="58"/>
        <end position="69"/>
    </location>
</feature>
<evidence type="ECO:0000313" key="2">
    <source>
        <dbReference type="EMBL" id="SIT57276.1"/>
    </source>
</evidence>
<evidence type="ECO:0000313" key="3">
    <source>
        <dbReference type="Proteomes" id="UP000188388"/>
    </source>
</evidence>
<name>A0A1R3VBG5_9HYPH</name>
<sequence length="69" mass="7434">MTIYTGIAQRGMRWMVSDHVTVRTSGRLSGPSSNVQMAWRGGQHPVRCDGRSFDAHQSGASARTASSSP</sequence>
<keyword evidence="3" id="KW-1185">Reference proteome</keyword>
<proteinExistence type="predicted"/>
<dbReference type="Proteomes" id="UP000188388">
    <property type="component" value="Unassembled WGS sequence"/>
</dbReference>
<accession>A0A1R3VBG5</accession>
<feature type="region of interest" description="Disordered" evidence="1">
    <location>
        <begin position="42"/>
        <end position="69"/>
    </location>
</feature>
<evidence type="ECO:0000256" key="1">
    <source>
        <dbReference type="SAM" id="MobiDB-lite"/>
    </source>
</evidence>
<dbReference type="EMBL" id="FTPD01000026">
    <property type="protein sequence ID" value="SIT57276.1"/>
    <property type="molecule type" value="Genomic_DNA"/>
</dbReference>
<organism evidence="2 3">
    <name type="scientific">Mesorhizobium prunaredense</name>
    <dbReference type="NCBI Taxonomy" id="1631249"/>
    <lineage>
        <taxon>Bacteria</taxon>
        <taxon>Pseudomonadati</taxon>
        <taxon>Pseudomonadota</taxon>
        <taxon>Alphaproteobacteria</taxon>
        <taxon>Hyphomicrobiales</taxon>
        <taxon>Phyllobacteriaceae</taxon>
        <taxon>Mesorhizobium</taxon>
    </lineage>
</organism>
<protein>
    <submittedName>
        <fullName evidence="2">Uncharacterized protein</fullName>
    </submittedName>
</protein>